<dbReference type="InterPro" id="IPR036390">
    <property type="entry name" value="WH_DNA-bd_sf"/>
</dbReference>
<keyword evidence="2" id="KW-0805">Transcription regulation</keyword>
<evidence type="ECO:0000256" key="4">
    <source>
        <dbReference type="ARBA" id="ARBA00023163"/>
    </source>
</evidence>
<dbReference type="Gene3D" id="1.10.10.10">
    <property type="entry name" value="Winged helix-like DNA-binding domain superfamily/Winged helix DNA-binding domain"/>
    <property type="match status" value="1"/>
</dbReference>
<dbReference type="InterPro" id="IPR050950">
    <property type="entry name" value="HTH-type_LysR_regulators"/>
</dbReference>
<dbReference type="InterPro" id="IPR000847">
    <property type="entry name" value="LysR_HTH_N"/>
</dbReference>
<comment type="similarity">
    <text evidence="1">Belongs to the LysR transcriptional regulatory family.</text>
</comment>
<dbReference type="PANTHER" id="PTHR30419:SF8">
    <property type="entry name" value="NITROGEN ASSIMILATION TRANSCRIPTIONAL ACTIVATOR-RELATED"/>
    <property type="match status" value="1"/>
</dbReference>
<dbReference type="SUPFAM" id="SSF53850">
    <property type="entry name" value="Periplasmic binding protein-like II"/>
    <property type="match status" value="1"/>
</dbReference>
<organism evidence="6 7">
    <name type="scientific">Alkalibacterium thalassium</name>
    <dbReference type="NCBI Taxonomy" id="426701"/>
    <lineage>
        <taxon>Bacteria</taxon>
        <taxon>Bacillati</taxon>
        <taxon>Bacillota</taxon>
        <taxon>Bacilli</taxon>
        <taxon>Lactobacillales</taxon>
        <taxon>Carnobacteriaceae</taxon>
        <taxon>Alkalibacterium</taxon>
    </lineage>
</organism>
<dbReference type="AlphaFoldDB" id="A0A1G9F965"/>
<dbReference type="PANTHER" id="PTHR30419">
    <property type="entry name" value="HTH-TYPE TRANSCRIPTIONAL REGULATOR YBHD"/>
    <property type="match status" value="1"/>
</dbReference>
<reference evidence="7" key="1">
    <citation type="submission" date="2016-10" db="EMBL/GenBank/DDBJ databases">
        <authorList>
            <person name="Varghese N."/>
            <person name="Submissions S."/>
        </authorList>
    </citation>
    <scope>NUCLEOTIDE SEQUENCE [LARGE SCALE GENOMIC DNA]</scope>
    <source>
        <strain evidence="7">DSM 19181</strain>
    </source>
</reference>
<dbReference type="InterPro" id="IPR036388">
    <property type="entry name" value="WH-like_DNA-bd_sf"/>
</dbReference>
<dbReference type="Pfam" id="PF03466">
    <property type="entry name" value="LysR_substrate"/>
    <property type="match status" value="1"/>
</dbReference>
<evidence type="ECO:0000313" key="7">
    <source>
        <dbReference type="Proteomes" id="UP000199433"/>
    </source>
</evidence>
<keyword evidence="4" id="KW-0804">Transcription</keyword>
<evidence type="ECO:0000256" key="3">
    <source>
        <dbReference type="ARBA" id="ARBA00023125"/>
    </source>
</evidence>
<dbReference type="Pfam" id="PF00126">
    <property type="entry name" value="HTH_1"/>
    <property type="match status" value="1"/>
</dbReference>
<dbReference type="GO" id="GO:0003700">
    <property type="term" value="F:DNA-binding transcription factor activity"/>
    <property type="evidence" value="ECO:0007669"/>
    <property type="project" value="InterPro"/>
</dbReference>
<dbReference type="EMBL" id="FNFK01000074">
    <property type="protein sequence ID" value="SDK84947.1"/>
    <property type="molecule type" value="Genomic_DNA"/>
</dbReference>
<dbReference type="Gene3D" id="3.40.190.290">
    <property type="match status" value="1"/>
</dbReference>
<keyword evidence="7" id="KW-1185">Reference proteome</keyword>
<feature type="domain" description="HTH lysR-type" evidence="5">
    <location>
        <begin position="5"/>
        <end position="64"/>
    </location>
</feature>
<proteinExistence type="inferred from homology"/>
<protein>
    <submittedName>
        <fullName evidence="6">DNA-binding transcriptional regulator, LysR family</fullName>
    </submittedName>
</protein>
<dbReference type="PROSITE" id="PS50931">
    <property type="entry name" value="HTH_LYSR"/>
    <property type="match status" value="1"/>
</dbReference>
<name>A0A1G9F965_9LACT</name>
<dbReference type="Proteomes" id="UP000199433">
    <property type="component" value="Unassembled WGS sequence"/>
</dbReference>
<evidence type="ECO:0000256" key="1">
    <source>
        <dbReference type="ARBA" id="ARBA00009437"/>
    </source>
</evidence>
<dbReference type="CDD" id="cd05466">
    <property type="entry name" value="PBP2_LTTR_substrate"/>
    <property type="match status" value="1"/>
</dbReference>
<keyword evidence="3 6" id="KW-0238">DNA-binding</keyword>
<dbReference type="GO" id="GO:0003677">
    <property type="term" value="F:DNA binding"/>
    <property type="evidence" value="ECO:0007669"/>
    <property type="project" value="UniProtKB-KW"/>
</dbReference>
<evidence type="ECO:0000256" key="2">
    <source>
        <dbReference type="ARBA" id="ARBA00023015"/>
    </source>
</evidence>
<sequence>MSTILKLVQMEYLKEIVESGYNLTLAAERLYVSQSALSQFIKKFEADNEINIFKRKNGLIIDLTELGYQLYEHVNVILDKYYQLEDLILEQSKQQQGRITIGIHPTILRLFFTKFIPTFILSNPKANIEIIESESAPTRRNLMDDHLNIAIIMNPTELAPDLYEEHPLAKGEVQALISKDHPLNEIDKLTWEDLNGFNLVTYSKEEPIYKQLEEKIKKHELDCKILFTSNSFDYLIETCSNSELVAILPTVNFKQFIENLNFVGVVSKPMESPIISIPMLVRPKKERYSKFESFFYNSLLEYFYLDDLSLRYDFLTNQEDV</sequence>
<dbReference type="SUPFAM" id="SSF46785">
    <property type="entry name" value="Winged helix' DNA-binding domain"/>
    <property type="match status" value="1"/>
</dbReference>
<dbReference type="STRING" id="426701.SAMN04488098_10748"/>
<evidence type="ECO:0000259" key="5">
    <source>
        <dbReference type="PROSITE" id="PS50931"/>
    </source>
</evidence>
<gene>
    <name evidence="6" type="ORF">SAMN04488098_10748</name>
</gene>
<dbReference type="GO" id="GO:0005829">
    <property type="term" value="C:cytosol"/>
    <property type="evidence" value="ECO:0007669"/>
    <property type="project" value="TreeGrafter"/>
</dbReference>
<accession>A0A1G9F965</accession>
<evidence type="ECO:0000313" key="6">
    <source>
        <dbReference type="EMBL" id="SDK84947.1"/>
    </source>
</evidence>
<dbReference type="InterPro" id="IPR005119">
    <property type="entry name" value="LysR_subst-bd"/>
</dbReference>